<dbReference type="GO" id="GO:0016705">
    <property type="term" value="F:oxidoreductase activity, acting on paired donors, with incorporation or reduction of molecular oxygen"/>
    <property type="evidence" value="ECO:0007669"/>
    <property type="project" value="InterPro"/>
</dbReference>
<name>A0AAD2HJJ0_9AGAR</name>
<evidence type="ECO:0008006" key="3">
    <source>
        <dbReference type="Google" id="ProtNLM"/>
    </source>
</evidence>
<sequence>MGNTIALPVICTASAYSIPLLARALYRTWTSLVRFIDGPASANVVFGHSIVLSDIPEQGDQWRKRYGATFMAKGQFLADDLHTTDLKAVGHVLGHASVYSRTPAFLGSLDRILGKGLLSVSLDPHRRQRRILNPAFNLQRIRLMNEIFMNNAILVGLDSMAVLCGRDY</sequence>
<dbReference type="GO" id="GO:0020037">
    <property type="term" value="F:heme binding"/>
    <property type="evidence" value="ECO:0007669"/>
    <property type="project" value="InterPro"/>
</dbReference>
<proteinExistence type="predicted"/>
<dbReference type="Proteomes" id="UP001295794">
    <property type="component" value="Unassembled WGS sequence"/>
</dbReference>
<dbReference type="GO" id="GO:0004497">
    <property type="term" value="F:monooxygenase activity"/>
    <property type="evidence" value="ECO:0007669"/>
    <property type="project" value="InterPro"/>
</dbReference>
<comment type="caution">
    <text evidence="1">The sequence shown here is derived from an EMBL/GenBank/DDBJ whole genome shotgun (WGS) entry which is preliminary data.</text>
</comment>
<evidence type="ECO:0000313" key="2">
    <source>
        <dbReference type="Proteomes" id="UP001295794"/>
    </source>
</evidence>
<reference evidence="1" key="1">
    <citation type="submission" date="2023-11" db="EMBL/GenBank/DDBJ databases">
        <authorList>
            <person name="De Vega J J."/>
            <person name="De Vega J J."/>
        </authorList>
    </citation>
    <scope>NUCLEOTIDE SEQUENCE</scope>
</reference>
<dbReference type="AlphaFoldDB" id="A0AAD2HJJ0"/>
<dbReference type="InterPro" id="IPR036396">
    <property type="entry name" value="Cyt_P450_sf"/>
</dbReference>
<dbReference type="SUPFAM" id="SSF48264">
    <property type="entry name" value="Cytochrome P450"/>
    <property type="match status" value="1"/>
</dbReference>
<accession>A0AAD2HJJ0</accession>
<evidence type="ECO:0000313" key="1">
    <source>
        <dbReference type="EMBL" id="CAK5277012.1"/>
    </source>
</evidence>
<dbReference type="Gene3D" id="1.10.630.10">
    <property type="entry name" value="Cytochrome P450"/>
    <property type="match status" value="1"/>
</dbReference>
<dbReference type="EMBL" id="CAVNYO010000417">
    <property type="protein sequence ID" value="CAK5277012.1"/>
    <property type="molecule type" value="Genomic_DNA"/>
</dbReference>
<keyword evidence="2" id="KW-1185">Reference proteome</keyword>
<organism evidence="1 2">
    <name type="scientific">Mycena citricolor</name>
    <dbReference type="NCBI Taxonomy" id="2018698"/>
    <lineage>
        <taxon>Eukaryota</taxon>
        <taxon>Fungi</taxon>
        <taxon>Dikarya</taxon>
        <taxon>Basidiomycota</taxon>
        <taxon>Agaricomycotina</taxon>
        <taxon>Agaricomycetes</taxon>
        <taxon>Agaricomycetidae</taxon>
        <taxon>Agaricales</taxon>
        <taxon>Marasmiineae</taxon>
        <taxon>Mycenaceae</taxon>
        <taxon>Mycena</taxon>
    </lineage>
</organism>
<protein>
    <recommendedName>
        <fullName evidence="3">Cytochrome P450</fullName>
    </recommendedName>
</protein>
<dbReference type="GO" id="GO:0005506">
    <property type="term" value="F:iron ion binding"/>
    <property type="evidence" value="ECO:0007669"/>
    <property type="project" value="InterPro"/>
</dbReference>
<gene>
    <name evidence="1" type="ORF">MYCIT1_LOCUS25760</name>
</gene>